<name>A0A9N9A157_9GLOM</name>
<reference evidence="1" key="1">
    <citation type="submission" date="2021-06" db="EMBL/GenBank/DDBJ databases">
        <authorList>
            <person name="Kallberg Y."/>
            <person name="Tangrot J."/>
            <person name="Rosling A."/>
        </authorList>
    </citation>
    <scope>NUCLEOTIDE SEQUENCE</scope>
    <source>
        <strain evidence="1">CL551</strain>
    </source>
</reference>
<dbReference type="OrthoDB" id="3257538at2759"/>
<dbReference type="InterPro" id="IPR052741">
    <property type="entry name" value="Mitochondrial_HTD2"/>
</dbReference>
<evidence type="ECO:0000313" key="2">
    <source>
        <dbReference type="Proteomes" id="UP000789342"/>
    </source>
</evidence>
<dbReference type="PANTHER" id="PTHR28152">
    <property type="entry name" value="HYDROXYACYL-THIOESTER DEHYDRATASE TYPE 2, MITOCHONDRIAL"/>
    <property type="match status" value="1"/>
</dbReference>
<dbReference type="SUPFAM" id="SSF54637">
    <property type="entry name" value="Thioesterase/thiol ester dehydrase-isomerase"/>
    <property type="match status" value="1"/>
</dbReference>
<sequence>MLLKYSTFKPSRFLLKTRTFFTKSKCYHDHKHDAQANSQELISSWKSHVSNIVVTRHDTLVATPLQLLALTLNRETIVDNVSSTETPPVGTPIPPNYHLAYFLPKNFEKELASDGYGTHYSPPPPFLRRMWAGGEISLDSNNPLLVGQNVTMTTKVRNVEFKIGSSGENVFVWLDKEIHNEKGWSVRDTRCLAYMKDTNKIPDFEKIVLPSEVLLFRFSALTFNSHRIHYDHLYSTKVEGYPRCLVHGPLTCTLLMDLVRDNLPSNKLHIKSFSYRALSPLYVGEEFKICGKKSDTSDMSFEVWAENKEGGVAMRGTAIYG</sequence>
<accession>A0A9N9A157</accession>
<keyword evidence="2" id="KW-1185">Reference proteome</keyword>
<organism evidence="1 2">
    <name type="scientific">Acaulospora morrowiae</name>
    <dbReference type="NCBI Taxonomy" id="94023"/>
    <lineage>
        <taxon>Eukaryota</taxon>
        <taxon>Fungi</taxon>
        <taxon>Fungi incertae sedis</taxon>
        <taxon>Mucoromycota</taxon>
        <taxon>Glomeromycotina</taxon>
        <taxon>Glomeromycetes</taxon>
        <taxon>Diversisporales</taxon>
        <taxon>Acaulosporaceae</taxon>
        <taxon>Acaulospora</taxon>
    </lineage>
</organism>
<dbReference type="FunFam" id="3.10.129.10:FF:000103">
    <property type="entry name" value="WGS project CABT00000000 data, contig 2.1"/>
    <property type="match status" value="1"/>
</dbReference>
<dbReference type="PANTHER" id="PTHR28152:SF1">
    <property type="entry name" value="HYDROXYACYL-THIOESTER DEHYDRATASE TYPE 2, MITOCHONDRIAL"/>
    <property type="match status" value="1"/>
</dbReference>
<dbReference type="InterPro" id="IPR029069">
    <property type="entry name" value="HotDog_dom_sf"/>
</dbReference>
<evidence type="ECO:0000313" key="1">
    <source>
        <dbReference type="EMBL" id="CAG8514240.1"/>
    </source>
</evidence>
<gene>
    <name evidence="1" type="ORF">AMORRO_LOCUS3881</name>
</gene>
<dbReference type="Proteomes" id="UP000789342">
    <property type="component" value="Unassembled WGS sequence"/>
</dbReference>
<dbReference type="Gene3D" id="3.10.129.10">
    <property type="entry name" value="Hotdog Thioesterase"/>
    <property type="match status" value="1"/>
</dbReference>
<dbReference type="GO" id="GO:0019171">
    <property type="term" value="F:(3R)-hydroxyacyl-[acyl-carrier-protein] dehydratase activity"/>
    <property type="evidence" value="ECO:0007669"/>
    <property type="project" value="TreeGrafter"/>
</dbReference>
<dbReference type="EMBL" id="CAJVPV010001975">
    <property type="protein sequence ID" value="CAG8514240.1"/>
    <property type="molecule type" value="Genomic_DNA"/>
</dbReference>
<dbReference type="GO" id="GO:0005739">
    <property type="term" value="C:mitochondrion"/>
    <property type="evidence" value="ECO:0007669"/>
    <property type="project" value="TreeGrafter"/>
</dbReference>
<proteinExistence type="predicted"/>
<comment type="caution">
    <text evidence="1">The sequence shown here is derived from an EMBL/GenBank/DDBJ whole genome shotgun (WGS) entry which is preliminary data.</text>
</comment>
<dbReference type="AlphaFoldDB" id="A0A9N9A157"/>
<protein>
    <submittedName>
        <fullName evidence="1">10672_t:CDS:1</fullName>
    </submittedName>
</protein>